<evidence type="ECO:0000256" key="2">
    <source>
        <dbReference type="ARBA" id="ARBA00023125"/>
    </source>
</evidence>
<protein>
    <submittedName>
        <fullName evidence="6">LuxR family transcriptional regulator</fullName>
    </submittedName>
</protein>
<keyword evidence="3" id="KW-0804">Transcription</keyword>
<dbReference type="KEGG" id="gta:BCM27_01085"/>
<dbReference type="Gene3D" id="1.10.10.10">
    <property type="entry name" value="Winged helix-like DNA-binding domain superfamily/Winged helix DNA-binding domain"/>
    <property type="match status" value="1"/>
</dbReference>
<dbReference type="PRINTS" id="PR00038">
    <property type="entry name" value="HTHLUXR"/>
</dbReference>
<dbReference type="GO" id="GO:0006355">
    <property type="term" value="P:regulation of DNA-templated transcription"/>
    <property type="evidence" value="ECO:0007669"/>
    <property type="project" value="InterPro"/>
</dbReference>
<dbReference type="SMART" id="SM00421">
    <property type="entry name" value="HTH_LUXR"/>
    <property type="match status" value="1"/>
</dbReference>
<dbReference type="CDD" id="cd06170">
    <property type="entry name" value="LuxR_C_like"/>
    <property type="match status" value="1"/>
</dbReference>
<dbReference type="EMBL" id="CP029604">
    <property type="protein sequence ID" value="AWO82330.1"/>
    <property type="molecule type" value="Genomic_DNA"/>
</dbReference>
<dbReference type="GeneID" id="32686316"/>
<sequence length="156" mass="16975">MTTSDEPTCFGGGSPHLPHPTGWGIVGSSATTPDIQRPSRSDLVERLQEVYLHLEEGARSPRPHHALTQSRLLIADIIVTLDQAGSKLDGARIDDLLTVRELEIARAVGAGMPNRAIGQELWISETTVKFHLRNVMRKLVARNRSEVAAVIARTGA</sequence>
<gene>
    <name evidence="6" type="ORF">DLJ61_01090</name>
</gene>
<name>A0AAD0NWN3_9ACTN</name>
<dbReference type="GO" id="GO:0003677">
    <property type="term" value="F:DNA binding"/>
    <property type="evidence" value="ECO:0007669"/>
    <property type="project" value="UniProtKB-KW"/>
</dbReference>
<accession>A0AAD0NWN3</accession>
<dbReference type="SUPFAM" id="SSF46894">
    <property type="entry name" value="C-terminal effector domain of the bipartite response regulators"/>
    <property type="match status" value="1"/>
</dbReference>
<evidence type="ECO:0000256" key="4">
    <source>
        <dbReference type="SAM" id="MobiDB-lite"/>
    </source>
</evidence>
<dbReference type="Proteomes" id="UP000247118">
    <property type="component" value="Chromosome"/>
</dbReference>
<dbReference type="PANTHER" id="PTHR44688">
    <property type="entry name" value="DNA-BINDING TRANSCRIPTIONAL ACTIVATOR DEVR_DOSR"/>
    <property type="match status" value="1"/>
</dbReference>
<dbReference type="InterPro" id="IPR000792">
    <property type="entry name" value="Tscrpt_reg_LuxR_C"/>
</dbReference>
<reference evidence="6 7" key="1">
    <citation type="submission" date="2018-05" db="EMBL/GenBank/DDBJ databases">
        <title>Complete genome sequence of Gordonia terrae NRRL B-16283.</title>
        <authorList>
            <person name="Garlena R.A."/>
            <person name="Russell D.A."/>
            <person name="Hatfull G.F."/>
        </authorList>
    </citation>
    <scope>NUCLEOTIDE SEQUENCE [LARGE SCALE GENOMIC DNA]</scope>
    <source>
        <strain evidence="6 7">NRRL B-16283</strain>
    </source>
</reference>
<dbReference type="Pfam" id="PF00196">
    <property type="entry name" value="GerE"/>
    <property type="match status" value="1"/>
</dbReference>
<keyword evidence="2" id="KW-0238">DNA-binding</keyword>
<evidence type="ECO:0000256" key="1">
    <source>
        <dbReference type="ARBA" id="ARBA00023015"/>
    </source>
</evidence>
<dbReference type="InterPro" id="IPR036388">
    <property type="entry name" value="WH-like_DNA-bd_sf"/>
</dbReference>
<dbReference type="PROSITE" id="PS00622">
    <property type="entry name" value="HTH_LUXR_1"/>
    <property type="match status" value="1"/>
</dbReference>
<keyword evidence="1" id="KW-0805">Transcription regulation</keyword>
<evidence type="ECO:0000259" key="5">
    <source>
        <dbReference type="PROSITE" id="PS50043"/>
    </source>
</evidence>
<feature type="region of interest" description="Disordered" evidence="4">
    <location>
        <begin position="1"/>
        <end position="38"/>
    </location>
</feature>
<proteinExistence type="predicted"/>
<evidence type="ECO:0000313" key="7">
    <source>
        <dbReference type="Proteomes" id="UP000247118"/>
    </source>
</evidence>
<dbReference type="InterPro" id="IPR016032">
    <property type="entry name" value="Sig_transdc_resp-reg_C-effctor"/>
</dbReference>
<feature type="domain" description="HTH luxR-type" evidence="5">
    <location>
        <begin position="90"/>
        <end position="155"/>
    </location>
</feature>
<organism evidence="6 7">
    <name type="scientific">Gordonia terrae</name>
    <dbReference type="NCBI Taxonomy" id="2055"/>
    <lineage>
        <taxon>Bacteria</taxon>
        <taxon>Bacillati</taxon>
        <taxon>Actinomycetota</taxon>
        <taxon>Actinomycetes</taxon>
        <taxon>Mycobacteriales</taxon>
        <taxon>Gordoniaceae</taxon>
        <taxon>Gordonia</taxon>
    </lineage>
</organism>
<dbReference type="PROSITE" id="PS50043">
    <property type="entry name" value="HTH_LUXR_2"/>
    <property type="match status" value="1"/>
</dbReference>
<evidence type="ECO:0000313" key="6">
    <source>
        <dbReference type="EMBL" id="AWO82330.1"/>
    </source>
</evidence>
<dbReference type="AlphaFoldDB" id="A0AAD0NWN3"/>
<dbReference type="RefSeq" id="WP_004021456.1">
    <property type="nucleotide sequence ID" value="NZ_CABEIC010000002.1"/>
</dbReference>
<evidence type="ECO:0000256" key="3">
    <source>
        <dbReference type="ARBA" id="ARBA00023163"/>
    </source>
</evidence>
<dbReference type="PANTHER" id="PTHR44688:SF16">
    <property type="entry name" value="DNA-BINDING TRANSCRIPTIONAL ACTIVATOR DEVR_DOSR"/>
    <property type="match status" value="1"/>
</dbReference>